<evidence type="ECO:0000313" key="3">
    <source>
        <dbReference type="Proteomes" id="UP000199150"/>
    </source>
</evidence>
<keyword evidence="3" id="KW-1185">Reference proteome</keyword>
<dbReference type="STRING" id="260084.SAMN02927928_3303"/>
<dbReference type="AlphaFoldDB" id="A0A1G4T5X7"/>
<dbReference type="InterPro" id="IPR029068">
    <property type="entry name" value="Glyas_Bleomycin-R_OHBP_Dase"/>
</dbReference>
<gene>
    <name evidence="2" type="ORF">SAMN02927928_3303</name>
</gene>
<dbReference type="OrthoDB" id="9795306at2"/>
<dbReference type="Proteomes" id="UP000199150">
    <property type="component" value="Unassembled WGS sequence"/>
</dbReference>
<feature type="domain" description="Glyoxalase/fosfomycin resistance/dioxygenase" evidence="1">
    <location>
        <begin position="11"/>
        <end position="130"/>
    </location>
</feature>
<dbReference type="InterPro" id="IPR004360">
    <property type="entry name" value="Glyas_Fos-R_dOase_dom"/>
</dbReference>
<dbReference type="EMBL" id="FMTS01000006">
    <property type="protein sequence ID" value="SCW76793.1"/>
    <property type="molecule type" value="Genomic_DNA"/>
</dbReference>
<dbReference type="CDD" id="cd06588">
    <property type="entry name" value="PhnB_like"/>
    <property type="match status" value="1"/>
</dbReference>
<dbReference type="Gene3D" id="3.10.180.10">
    <property type="entry name" value="2,3-Dihydroxybiphenyl 1,2-Dioxygenase, domain 1"/>
    <property type="match status" value="1"/>
</dbReference>
<reference evidence="3" key="1">
    <citation type="submission" date="2016-10" db="EMBL/GenBank/DDBJ databases">
        <authorList>
            <person name="Varghese N."/>
            <person name="Submissions S."/>
        </authorList>
    </citation>
    <scope>NUCLEOTIDE SEQUENCE [LARGE SCALE GENOMIC DNA]</scope>
    <source>
        <strain evidence="3">CGMCC 1.3431</strain>
    </source>
</reference>
<dbReference type="InterPro" id="IPR028973">
    <property type="entry name" value="PhnB-like"/>
</dbReference>
<dbReference type="RefSeq" id="WP_090650128.1">
    <property type="nucleotide sequence ID" value="NZ_CBCRYE010000010.1"/>
</dbReference>
<accession>A0A1G4T5X7</accession>
<organism evidence="2 3">
    <name type="scientific">Asticcacaulis taihuensis</name>
    <dbReference type="NCBI Taxonomy" id="260084"/>
    <lineage>
        <taxon>Bacteria</taxon>
        <taxon>Pseudomonadati</taxon>
        <taxon>Pseudomonadota</taxon>
        <taxon>Alphaproteobacteria</taxon>
        <taxon>Caulobacterales</taxon>
        <taxon>Caulobacteraceae</taxon>
        <taxon>Asticcacaulis</taxon>
    </lineage>
</organism>
<proteinExistence type="predicted"/>
<sequence>MKITPYLNFPGTCAEAFKFYAETLGGEITFMQTHGESPMKDMFGPEWKDKIMHATLQVGDHEIAGSDAPLHMFAKPAGFMVTINPKAPEDARRIYAAFAEGGEVKMELQETFWTPLFAMVTDRYGTPWMISLEADMPK</sequence>
<protein>
    <submittedName>
        <fullName evidence="2">PhnB protein</fullName>
    </submittedName>
</protein>
<evidence type="ECO:0000313" key="2">
    <source>
        <dbReference type="EMBL" id="SCW76793.1"/>
    </source>
</evidence>
<dbReference type="PANTHER" id="PTHR33990">
    <property type="entry name" value="PROTEIN YJDN-RELATED"/>
    <property type="match status" value="1"/>
</dbReference>
<dbReference type="SUPFAM" id="SSF54593">
    <property type="entry name" value="Glyoxalase/Bleomycin resistance protein/Dihydroxybiphenyl dioxygenase"/>
    <property type="match status" value="1"/>
</dbReference>
<evidence type="ECO:0000259" key="1">
    <source>
        <dbReference type="Pfam" id="PF00903"/>
    </source>
</evidence>
<name>A0A1G4T5X7_9CAUL</name>
<dbReference type="PANTHER" id="PTHR33990:SF1">
    <property type="entry name" value="PROTEIN YJDN"/>
    <property type="match status" value="1"/>
</dbReference>
<dbReference type="Pfam" id="PF00903">
    <property type="entry name" value="Glyoxalase"/>
    <property type="match status" value="1"/>
</dbReference>